<dbReference type="Proteomes" id="UP001058003">
    <property type="component" value="Chromosome"/>
</dbReference>
<evidence type="ECO:0000313" key="1">
    <source>
        <dbReference type="EMBL" id="UWZ58814.1"/>
    </source>
</evidence>
<sequence>MVSAVGQRVGSRWVNVPAAGPCRCPAYRHGTGIGMRSGRVWPRTALDATQAAFEQLSDGAAPVVLDCRGLPGVPQRPVPLAELRMLLLDDGTPRPVRDAVWRVLVVKARQDGPTWRLIAVGMAVPGLRRVATLFAGNWRGEVADRDAELLAGFLDRLYTVDLDRPRVAGRLIDAAERAVKAALRRATDRVEACWVEPDEDRVVAGLRAAGSAPPQRPWDHPDWVLLRAVAAGVIGEEEWTLITRTRLERCSVQSVAALLGVDAVLAASWRRRAELHVVAAIRSGELEHVPMPALPRTRNQTARARVMRGQRGLASTVLPALIPAGA</sequence>
<keyword evidence="2" id="KW-1185">Reference proteome</keyword>
<evidence type="ECO:0000313" key="2">
    <source>
        <dbReference type="Proteomes" id="UP001058003"/>
    </source>
</evidence>
<dbReference type="RefSeq" id="WP_260710577.1">
    <property type="nucleotide sequence ID" value="NZ_CP073767.1"/>
</dbReference>
<dbReference type="KEGG" id="daur:Daura_23180"/>
<protein>
    <submittedName>
        <fullName evidence="1">Uncharacterized protein</fullName>
    </submittedName>
</protein>
<accession>A0A9Q9IMD6</accession>
<organism evidence="1 2">
    <name type="scientific">Dactylosporangium aurantiacum</name>
    <dbReference type="NCBI Taxonomy" id="35754"/>
    <lineage>
        <taxon>Bacteria</taxon>
        <taxon>Bacillati</taxon>
        <taxon>Actinomycetota</taxon>
        <taxon>Actinomycetes</taxon>
        <taxon>Micromonosporales</taxon>
        <taxon>Micromonosporaceae</taxon>
        <taxon>Dactylosporangium</taxon>
    </lineage>
</organism>
<name>A0A9Q9IMD6_9ACTN</name>
<dbReference type="AlphaFoldDB" id="A0A9Q9IMD6"/>
<dbReference type="EMBL" id="CP073767">
    <property type="protein sequence ID" value="UWZ58814.1"/>
    <property type="molecule type" value="Genomic_DNA"/>
</dbReference>
<reference evidence="1" key="1">
    <citation type="submission" date="2021-04" db="EMBL/GenBank/DDBJ databases">
        <title>Dactylosporangium aurantiacum NRRL B-8018 full assembly.</title>
        <authorList>
            <person name="Hartkoorn R.C."/>
            <person name="Beaudoing E."/>
            <person name="Hot D."/>
        </authorList>
    </citation>
    <scope>NUCLEOTIDE SEQUENCE</scope>
    <source>
        <strain evidence="1">NRRL B-8018</strain>
    </source>
</reference>
<proteinExistence type="predicted"/>
<gene>
    <name evidence="1" type="ORF">Daura_23180</name>
</gene>